<protein>
    <recommendedName>
        <fullName evidence="3">DUF192 domain-containing protein</fullName>
    </recommendedName>
</protein>
<dbReference type="PANTHER" id="PTHR37953">
    <property type="entry name" value="UPF0127 PROTEIN MJ1496"/>
    <property type="match status" value="1"/>
</dbReference>
<dbReference type="OrthoDB" id="6763at2157"/>
<dbReference type="InterPro" id="IPR003795">
    <property type="entry name" value="DUF192"/>
</dbReference>
<evidence type="ECO:0000313" key="1">
    <source>
        <dbReference type="EMBL" id="SFH40647.1"/>
    </source>
</evidence>
<evidence type="ECO:0008006" key="3">
    <source>
        <dbReference type="Google" id="ProtNLM"/>
    </source>
</evidence>
<dbReference type="Gene3D" id="2.60.120.1140">
    <property type="entry name" value="Protein of unknown function DUF192"/>
    <property type="match status" value="1"/>
</dbReference>
<reference evidence="1 2" key="1">
    <citation type="submission" date="2016-10" db="EMBL/GenBank/DDBJ databases">
        <authorList>
            <person name="Varghese N."/>
            <person name="Submissions S."/>
        </authorList>
    </citation>
    <scope>NUCLEOTIDE SEQUENCE [LARGE SCALE GENOMIC DNA]</scope>
    <source>
        <strain evidence="1 2">CGMCC 1.6377</strain>
    </source>
</reference>
<dbReference type="AlphaFoldDB" id="A0A1I2ZS25"/>
<accession>A0A1I2ZS25</accession>
<dbReference type="Proteomes" id="UP000323537">
    <property type="component" value="Unassembled WGS sequence"/>
</dbReference>
<dbReference type="Pfam" id="PF02643">
    <property type="entry name" value="DUF192"/>
    <property type="match status" value="1"/>
</dbReference>
<organism evidence="1 2">
    <name type="scientific">Halorubrum aquaticum</name>
    <dbReference type="NCBI Taxonomy" id="387340"/>
    <lineage>
        <taxon>Archaea</taxon>
        <taxon>Methanobacteriati</taxon>
        <taxon>Methanobacteriota</taxon>
        <taxon>Stenosarchaea group</taxon>
        <taxon>Halobacteria</taxon>
        <taxon>Halobacteriales</taxon>
        <taxon>Haloferacaceae</taxon>
        <taxon>Halorubrum</taxon>
    </lineage>
</organism>
<evidence type="ECO:0000313" key="2">
    <source>
        <dbReference type="Proteomes" id="UP000323537"/>
    </source>
</evidence>
<proteinExistence type="predicted"/>
<sequence length="159" mass="17163">MNRRFPALTTAAIVVFVVAALVIATAPTILISSYDTTTVEATDAETGETLATVEARIADGPMKRYVGLSTTDELADDEGMLFVHGESGEHDYVMRDMAFAIDIVFVAADGEITEIREAEPESRPLTTYEGTGQYVLEVPRGWSADNGVEPGDSLEFELP</sequence>
<dbReference type="PANTHER" id="PTHR37953:SF1">
    <property type="entry name" value="UPF0127 PROTEIN MJ1496"/>
    <property type="match status" value="1"/>
</dbReference>
<dbReference type="EMBL" id="FOPZ01000003">
    <property type="protein sequence ID" value="SFH40647.1"/>
    <property type="molecule type" value="Genomic_DNA"/>
</dbReference>
<name>A0A1I2ZS25_9EURY</name>
<gene>
    <name evidence="1" type="ORF">SAMN04488066_10370</name>
</gene>
<keyword evidence="2" id="KW-1185">Reference proteome</keyword>
<dbReference type="RefSeq" id="WP_149783499.1">
    <property type="nucleotide sequence ID" value="NZ_BAAADP010000001.1"/>
</dbReference>
<dbReference type="InterPro" id="IPR038695">
    <property type="entry name" value="Saro_0823-like_sf"/>
</dbReference>